<dbReference type="PANTHER" id="PTHR23033">
    <property type="entry name" value="BETA1,3-GALACTOSYLTRANSFERASE"/>
    <property type="match status" value="1"/>
</dbReference>
<evidence type="ECO:0000256" key="6">
    <source>
        <dbReference type="ARBA" id="ARBA00012557"/>
    </source>
</evidence>
<keyword evidence="14 23" id="KW-0472">Membrane</keyword>
<dbReference type="InterPro" id="IPR026050">
    <property type="entry name" value="C1GALT1/C1GALT1_chp1"/>
</dbReference>
<evidence type="ECO:0000256" key="18">
    <source>
        <dbReference type="ARBA" id="ARBA00041226"/>
    </source>
</evidence>
<protein>
    <recommendedName>
        <fullName evidence="17">Glycoprotein-N-acetylgalactosamine 3-beta-galactosyltransferase 1</fullName>
        <ecNumber evidence="6">2.4.1.122</ecNumber>
    </recommendedName>
    <alternativeName>
        <fullName evidence="19">Core 1 O-glycan T-synthase</fullName>
    </alternativeName>
    <alternativeName>
        <fullName evidence="20">Core 1 UDP-galactose:N-acetylgalactosamine-alpha-R beta 1,3-galactosyltransferase 1</fullName>
    </alternativeName>
    <alternativeName>
        <fullName evidence="18">Core 1 beta1,3-galactosyltransferase 1</fullName>
    </alternativeName>
</protein>
<evidence type="ECO:0000256" key="14">
    <source>
        <dbReference type="ARBA" id="ARBA00023136"/>
    </source>
</evidence>
<dbReference type="GO" id="GO:0046872">
    <property type="term" value="F:metal ion binding"/>
    <property type="evidence" value="ECO:0007669"/>
    <property type="project" value="UniProtKB-KW"/>
</dbReference>
<keyword evidence="13 23" id="KW-1133">Transmembrane helix</keyword>
<evidence type="ECO:0000256" key="12">
    <source>
        <dbReference type="ARBA" id="ARBA00022968"/>
    </source>
</evidence>
<keyword evidence="8" id="KW-0808">Transferase</keyword>
<feature type="domain" description="Fringe-like glycosyltransferase" evidence="24">
    <location>
        <begin position="118"/>
        <end position="266"/>
    </location>
</feature>
<comment type="cofactor">
    <cofactor evidence="1">
        <name>Mn(2+)</name>
        <dbReference type="ChEBI" id="CHEBI:29035"/>
    </cofactor>
</comment>
<feature type="transmembrane region" description="Helical" evidence="23">
    <location>
        <begin position="40"/>
        <end position="60"/>
    </location>
</feature>
<evidence type="ECO:0000256" key="7">
    <source>
        <dbReference type="ARBA" id="ARBA00022676"/>
    </source>
</evidence>
<dbReference type="GO" id="GO:0001525">
    <property type="term" value="P:angiogenesis"/>
    <property type="evidence" value="ECO:0007669"/>
    <property type="project" value="UniProtKB-ARBA"/>
</dbReference>
<dbReference type="AlphaFoldDB" id="A0AAV6R7K8"/>
<keyword evidence="16" id="KW-0464">Manganese</keyword>
<dbReference type="GO" id="GO:0016263">
    <property type="term" value="F:glycoprotein-N-acetylgalactosamine 3-beta-galactosyltransferase activity"/>
    <property type="evidence" value="ECO:0007669"/>
    <property type="project" value="UniProtKB-EC"/>
</dbReference>
<evidence type="ECO:0000313" key="26">
    <source>
        <dbReference type="Proteomes" id="UP000693946"/>
    </source>
</evidence>
<evidence type="ECO:0000256" key="21">
    <source>
        <dbReference type="ARBA" id="ARBA00048842"/>
    </source>
</evidence>
<comment type="similarity">
    <text evidence="4">Belongs to the glycosyltransferase 31 family. Beta3-Gal-T subfamily.</text>
</comment>
<gene>
    <name evidence="25" type="ORF">JOB18_025641</name>
</gene>
<keyword evidence="10" id="KW-0479">Metal-binding</keyword>
<accession>A0AAV6R7K8</accession>
<evidence type="ECO:0000256" key="19">
    <source>
        <dbReference type="ARBA" id="ARBA00042009"/>
    </source>
</evidence>
<evidence type="ECO:0000256" key="4">
    <source>
        <dbReference type="ARBA" id="ARBA00006462"/>
    </source>
</evidence>
<dbReference type="EC" id="2.4.1.122" evidence="6"/>
<dbReference type="EMBL" id="JAGKHQ010000013">
    <property type="protein sequence ID" value="KAG7500668.1"/>
    <property type="molecule type" value="Genomic_DNA"/>
</dbReference>
<keyword evidence="12" id="KW-0735">Signal-anchor</keyword>
<dbReference type="GO" id="GO:0016020">
    <property type="term" value="C:membrane"/>
    <property type="evidence" value="ECO:0007669"/>
    <property type="project" value="UniProtKB-SubCell"/>
</dbReference>
<comment type="function">
    <text evidence="22">Glycosyltransferase that generates the core 1 O-glycan Gal-beta1-3GalNAc-alpha1-Ser/Thr (T antigen), which is a precursor for many extended O-glycans in glycoproteins.</text>
</comment>
<evidence type="ECO:0000256" key="22">
    <source>
        <dbReference type="ARBA" id="ARBA00059245"/>
    </source>
</evidence>
<feature type="domain" description="Fringe-like glycosyltransferase" evidence="24">
    <location>
        <begin position="461"/>
        <end position="607"/>
    </location>
</feature>
<sequence>MLLLFLRESTVECIGDGKQHMRYKLLSSLIRSTMRLGKTFNFYFATGLIVGFLSLHLLLYTGGSTKQSIQYLSHLEPHVKGEVYHTDEKNNTPSAPLRSVRILCWIMTGPQNLKGKAKHVKATWTRHCDKVLFMSSVETDFPTVGLNVSEGRQNLYWKTIRAFQYVHRHHFDEADWFVKADDDTFIVIENLRYVLSKYDTEEPHYLGRRFSPFVKQGYMAGGAGYVLSKEALRRFIKGFETGKCTHFSDIEDMAMGQCMETMNVSAGDSRDVKMRQTFFVFPPEYHLVRQPPRPRPWYLLYDHYPVSEGPACCSDFTISFHYLSPDMQYVLYYLTYHLRPYGYKYRFNPDKKHKSPPSRIAEKFSAGLMVGFLSLRFLLGGVFNSEVISLKSLTTAATLTSCIEDGNNIEWGGESSGVKGLRPGLSTDEKNNTPSAPLRSVRILCWIMTGPQNLKGKAKHVKATWTRHCDKVLFMSSVGTDFPTVGLNVSEGRQNLYWKTIRAFQYVHRHHFDEADWFVKADDDTFIVIENLRYVLSKYDTEEPHYLGRRFSPFVKQGYMAGGAGYVLSKEALRRFIKGFETGKCTHFSDIEDMALGQCMETMNVSTGDSRDVKMRQTFFPYPPDYYVVRQPPRPRPWYLLYDHYPVSEGPACCSDFTVSFHYLPPDMQYVLYYLTYHLRPYGYKYRFNPGKNNNKQT</sequence>
<comment type="catalytic activity">
    <reaction evidence="21">
        <text>an N-acetyl-alpha-D-galactosaminyl derivative + UDP-alpha-D-galactose = a beta-D-galactosyl-(1-&gt;3)-N-acetyl-alpha-D-galactosaminyl derivative + UDP + H(+)</text>
        <dbReference type="Rhea" id="RHEA:15621"/>
        <dbReference type="ChEBI" id="CHEBI:15378"/>
        <dbReference type="ChEBI" id="CHEBI:28257"/>
        <dbReference type="ChEBI" id="CHEBI:58223"/>
        <dbReference type="ChEBI" id="CHEBI:66914"/>
        <dbReference type="ChEBI" id="CHEBI:133470"/>
        <dbReference type="EC" id="2.4.1.122"/>
    </reaction>
</comment>
<dbReference type="InterPro" id="IPR003378">
    <property type="entry name" value="Fringe-like_glycosylTrfase"/>
</dbReference>
<keyword evidence="26" id="KW-1185">Reference proteome</keyword>
<evidence type="ECO:0000256" key="1">
    <source>
        <dbReference type="ARBA" id="ARBA00001936"/>
    </source>
</evidence>
<keyword evidence="15" id="KW-1015">Disulfide bond</keyword>
<comment type="subcellular location">
    <subcellularLocation>
        <location evidence="2">Membrane</location>
        <topology evidence="2">Single-pass type II membrane protein</topology>
    </subcellularLocation>
</comment>
<dbReference type="PANTHER" id="PTHR23033:SF13">
    <property type="entry name" value="GLYCOPROTEIN-N-ACETYLGALACTOSAMINE 3-BETA-GALACTOSYLTRANSFERASE 1"/>
    <property type="match status" value="1"/>
</dbReference>
<comment type="subunit">
    <text evidence="5">Homodimer; disulfide-linked.</text>
</comment>
<dbReference type="GO" id="GO:0000166">
    <property type="term" value="F:nucleotide binding"/>
    <property type="evidence" value="ECO:0007669"/>
    <property type="project" value="UniProtKB-KW"/>
</dbReference>
<evidence type="ECO:0000256" key="17">
    <source>
        <dbReference type="ARBA" id="ARBA00040898"/>
    </source>
</evidence>
<dbReference type="Proteomes" id="UP000693946">
    <property type="component" value="Linkage Group LG20"/>
</dbReference>
<evidence type="ECO:0000256" key="20">
    <source>
        <dbReference type="ARBA" id="ARBA00043065"/>
    </source>
</evidence>
<evidence type="ECO:0000256" key="11">
    <source>
        <dbReference type="ARBA" id="ARBA00022741"/>
    </source>
</evidence>
<evidence type="ECO:0000256" key="16">
    <source>
        <dbReference type="ARBA" id="ARBA00023211"/>
    </source>
</evidence>
<evidence type="ECO:0000256" key="23">
    <source>
        <dbReference type="SAM" id="Phobius"/>
    </source>
</evidence>
<reference evidence="25 26" key="1">
    <citation type="journal article" date="2021" name="Sci. Rep.">
        <title>Chromosome anchoring in Senegalese sole (Solea senegalensis) reveals sex-associated markers and genome rearrangements in flatfish.</title>
        <authorList>
            <person name="Guerrero-Cozar I."/>
            <person name="Gomez-Garrido J."/>
            <person name="Berbel C."/>
            <person name="Martinez-Blanch J.F."/>
            <person name="Alioto T."/>
            <person name="Claros M.G."/>
            <person name="Gagnaire P.A."/>
            <person name="Manchado M."/>
        </authorList>
    </citation>
    <scope>NUCLEOTIDE SEQUENCE [LARGE SCALE GENOMIC DNA]</scope>
    <source>
        <strain evidence="25">Sse05_10M</strain>
    </source>
</reference>
<evidence type="ECO:0000259" key="24">
    <source>
        <dbReference type="Pfam" id="PF02434"/>
    </source>
</evidence>
<keyword evidence="11" id="KW-0547">Nucleotide-binding</keyword>
<keyword evidence="9 23" id="KW-0812">Transmembrane</keyword>
<evidence type="ECO:0000256" key="8">
    <source>
        <dbReference type="ARBA" id="ARBA00022679"/>
    </source>
</evidence>
<organism evidence="25 26">
    <name type="scientific">Solea senegalensis</name>
    <name type="common">Senegalese sole</name>
    <dbReference type="NCBI Taxonomy" id="28829"/>
    <lineage>
        <taxon>Eukaryota</taxon>
        <taxon>Metazoa</taxon>
        <taxon>Chordata</taxon>
        <taxon>Craniata</taxon>
        <taxon>Vertebrata</taxon>
        <taxon>Euteleostomi</taxon>
        <taxon>Actinopterygii</taxon>
        <taxon>Neopterygii</taxon>
        <taxon>Teleostei</taxon>
        <taxon>Neoteleostei</taxon>
        <taxon>Acanthomorphata</taxon>
        <taxon>Carangaria</taxon>
        <taxon>Pleuronectiformes</taxon>
        <taxon>Pleuronectoidei</taxon>
        <taxon>Soleidae</taxon>
        <taxon>Solea</taxon>
    </lineage>
</organism>
<evidence type="ECO:0000256" key="10">
    <source>
        <dbReference type="ARBA" id="ARBA00022723"/>
    </source>
</evidence>
<dbReference type="FunFam" id="3.90.550.50:FF:000007">
    <property type="entry name" value="Glycoprotein-N-acetylgalactosamine 3-beta-galactosyltransferase 1"/>
    <property type="match status" value="2"/>
</dbReference>
<evidence type="ECO:0000256" key="5">
    <source>
        <dbReference type="ARBA" id="ARBA00011748"/>
    </source>
</evidence>
<keyword evidence="7" id="KW-0328">Glycosyltransferase</keyword>
<evidence type="ECO:0000256" key="2">
    <source>
        <dbReference type="ARBA" id="ARBA00004606"/>
    </source>
</evidence>
<comment type="caution">
    <text evidence="25">The sequence shown here is derived from an EMBL/GenBank/DDBJ whole genome shotgun (WGS) entry which is preliminary data.</text>
</comment>
<evidence type="ECO:0000256" key="15">
    <source>
        <dbReference type="ARBA" id="ARBA00023157"/>
    </source>
</evidence>
<dbReference type="Pfam" id="PF02434">
    <property type="entry name" value="Fringe"/>
    <property type="match status" value="2"/>
</dbReference>
<comment type="pathway">
    <text evidence="3">Protein modification; protein glycosylation.</text>
</comment>
<name>A0AAV6R7K8_SOLSE</name>
<proteinExistence type="inferred from homology"/>
<evidence type="ECO:0000313" key="25">
    <source>
        <dbReference type="EMBL" id="KAG7500668.1"/>
    </source>
</evidence>
<evidence type="ECO:0000256" key="13">
    <source>
        <dbReference type="ARBA" id="ARBA00022989"/>
    </source>
</evidence>
<evidence type="ECO:0000256" key="9">
    <source>
        <dbReference type="ARBA" id="ARBA00022692"/>
    </source>
</evidence>
<evidence type="ECO:0000256" key="3">
    <source>
        <dbReference type="ARBA" id="ARBA00004922"/>
    </source>
</evidence>